<reference evidence="2 3" key="1">
    <citation type="submission" date="2011-10" db="EMBL/GenBank/DDBJ databases">
        <title>The Genome Sequence of Actinomyces graevenitzii C83.</title>
        <authorList>
            <consortium name="The Broad Institute Genome Sequencing Platform"/>
            <consortium name="The Broad Institute Genome Sequencing Center for Infectious Disease"/>
            <person name="Earl A."/>
            <person name="Ward D."/>
            <person name="Feldgarden M."/>
            <person name="Gevers D."/>
            <person name="Sibley C.D."/>
            <person name="Field T.R."/>
            <person name="Grinwis M."/>
            <person name="Eshaghurshan C.S."/>
            <person name="Surette M.G."/>
            <person name="Young S.K."/>
            <person name="Zeng Q."/>
            <person name="Gargeya S."/>
            <person name="Fitzgerald M."/>
            <person name="Haas B."/>
            <person name="Abouelleil A."/>
            <person name="Alvarado L."/>
            <person name="Arachchi H.M."/>
            <person name="Berlin A."/>
            <person name="Brown A."/>
            <person name="Chapman S.B."/>
            <person name="Chen Z."/>
            <person name="Dunbar C."/>
            <person name="Freedman E."/>
            <person name="Gearin G."/>
            <person name="Goldberg J."/>
            <person name="Griggs A."/>
            <person name="Gujja S."/>
            <person name="Heiman D."/>
            <person name="Howarth C."/>
            <person name="Larson L."/>
            <person name="Lui A."/>
            <person name="MacDonald P.J.P."/>
            <person name="Montmayeur A."/>
            <person name="Murphy C."/>
            <person name="Neiman D."/>
            <person name="Pearson M."/>
            <person name="Priest M."/>
            <person name="Roberts A."/>
            <person name="Saif S."/>
            <person name="Shea T."/>
            <person name="Shenoy N."/>
            <person name="Sisk P."/>
            <person name="Stolte C."/>
            <person name="Sykes S."/>
            <person name="Wortman J."/>
            <person name="Nusbaum C."/>
            <person name="Birren B."/>
        </authorList>
    </citation>
    <scope>NUCLEOTIDE SEQUENCE [LARGE SCALE GENOMIC DNA]</scope>
    <source>
        <strain evidence="2 3">C83</strain>
    </source>
</reference>
<gene>
    <name evidence="2" type="ORF">HMPREF0045_00819</name>
</gene>
<dbReference type="STRING" id="435830.HMPREF0045_00819"/>
<accession>G9PEZ5</accession>
<sequence>MSDQQLLDNIHALLKEILAEFDRVCTKLDIPYAVYGGTAIGAVRHQGFIPWDDDVDVLMRRSDYERFLSLAPQVIDERFALHNTRTVVNFPFMFTKMVLKDTLLIPDFAVDSDYRMPFFIDVLPVDNIPADPVAFKRMSRASWLWGRLLFLHGTAKPFLPGISGTKKQLIYTATTGANWALKAAKLSPQTLQRRWEKAVRAWEHTPTTRMADFTMRDPENWIITNSELLPTVRVPFEDITVQLPAQYDAWLRRGYGDYMQLPPPEARIGHIPRIVDFGPYTDLLPYPQVTGIGLEASPGAATSPAANGQGRRKAGADVGTGAAVSSAIDPDEGLDLASLRQVQLATTYVLGELDRVCNQLGLNYAAYGGTAIGAVRHQGFIPWDDDADVCMVRADYEKLLAQAPALLGEDFELLSHHSHANYPGTVAVLGLKGTKFISQAAAGRDFEMPIGVDIFPLDARPANQRAFKAQCARTWVWSRALYLRGSATASTGLSGGVDKAVQLAMRTVHTGLKTARLSQAKLIKHWERAARSYEKQAGAKTWLADFSTRNPQQWSLPAAELKNTVELPFEHLTIKLPANYDTWLKRGFGDYMTPPPPQQRVGHRPYRLEFGGWHFNEDGSHSRDPQ</sequence>
<name>G9PEZ5_9ACTO</name>
<dbReference type="PANTHER" id="PTHR43404:SF2">
    <property type="entry name" value="LIPOPOLYSACCHARIDE CHOLINEPHOSPHOTRANSFERASE LICD"/>
    <property type="match status" value="1"/>
</dbReference>
<dbReference type="Proteomes" id="UP000003822">
    <property type="component" value="Unassembled WGS sequence"/>
</dbReference>
<feature type="domain" description="LicD/FKTN/FKRP nucleotidyltransferase" evidence="1">
    <location>
        <begin position="357"/>
        <end position="589"/>
    </location>
</feature>
<dbReference type="AlphaFoldDB" id="G9PEZ5"/>
<organism evidence="2 3">
    <name type="scientific">Actinomyces graevenitzii C83</name>
    <dbReference type="NCBI Taxonomy" id="435830"/>
    <lineage>
        <taxon>Bacteria</taxon>
        <taxon>Bacillati</taxon>
        <taxon>Actinomycetota</taxon>
        <taxon>Actinomycetes</taxon>
        <taxon>Actinomycetales</taxon>
        <taxon>Actinomycetaceae</taxon>
        <taxon>Actinomyces</taxon>
    </lineage>
</organism>
<evidence type="ECO:0000313" key="3">
    <source>
        <dbReference type="Proteomes" id="UP000003822"/>
    </source>
</evidence>
<evidence type="ECO:0000259" key="1">
    <source>
        <dbReference type="Pfam" id="PF04991"/>
    </source>
</evidence>
<dbReference type="InterPro" id="IPR007074">
    <property type="entry name" value="LicD/FKTN/FKRP_NTP_transf"/>
</dbReference>
<dbReference type="eggNOG" id="COG3475">
    <property type="taxonomic scope" value="Bacteria"/>
</dbReference>
<dbReference type="HOGENOM" id="CLU_458484_0_0_11"/>
<protein>
    <recommendedName>
        <fullName evidence="1">LicD/FKTN/FKRP nucleotidyltransferase domain-containing protein</fullName>
    </recommendedName>
</protein>
<dbReference type="PATRIC" id="fig|435830.3.peg.791"/>
<comment type="caution">
    <text evidence="2">The sequence shown here is derived from an EMBL/GenBank/DDBJ whole genome shotgun (WGS) entry which is preliminary data.</text>
</comment>
<dbReference type="InterPro" id="IPR052942">
    <property type="entry name" value="LPS_cholinephosphotransferase"/>
</dbReference>
<dbReference type="Pfam" id="PF04991">
    <property type="entry name" value="LicD"/>
    <property type="match status" value="2"/>
</dbReference>
<dbReference type="PANTHER" id="PTHR43404">
    <property type="entry name" value="LIPOPOLYSACCHARIDE CHOLINEPHOSPHOTRANSFERASE LICD"/>
    <property type="match status" value="1"/>
</dbReference>
<evidence type="ECO:0000313" key="2">
    <source>
        <dbReference type="EMBL" id="EHM88606.1"/>
    </source>
</evidence>
<feature type="domain" description="LicD/FKTN/FKRP nucleotidyltransferase" evidence="1">
    <location>
        <begin position="25"/>
        <end position="256"/>
    </location>
</feature>
<keyword evidence="3" id="KW-1185">Reference proteome</keyword>
<dbReference type="GO" id="GO:0009100">
    <property type="term" value="P:glycoprotein metabolic process"/>
    <property type="evidence" value="ECO:0007669"/>
    <property type="project" value="UniProtKB-ARBA"/>
</dbReference>
<proteinExistence type="predicted"/>
<dbReference type="EMBL" id="ACRN01000004">
    <property type="protein sequence ID" value="EHM88606.1"/>
    <property type="molecule type" value="Genomic_DNA"/>
</dbReference>